<dbReference type="InterPro" id="IPR036259">
    <property type="entry name" value="MFS_trans_sf"/>
</dbReference>
<feature type="transmembrane region" description="Helical" evidence="7">
    <location>
        <begin position="147"/>
        <end position="167"/>
    </location>
</feature>
<dbReference type="Gene3D" id="1.20.1250.20">
    <property type="entry name" value="MFS general substrate transporter like domains"/>
    <property type="match status" value="2"/>
</dbReference>
<dbReference type="SUPFAM" id="SSF103473">
    <property type="entry name" value="MFS general substrate transporter"/>
    <property type="match status" value="1"/>
</dbReference>
<feature type="region of interest" description="Disordered" evidence="6">
    <location>
        <begin position="1"/>
        <end position="27"/>
    </location>
</feature>
<feature type="transmembrane region" description="Helical" evidence="7">
    <location>
        <begin position="278"/>
        <end position="302"/>
    </location>
</feature>
<evidence type="ECO:0000256" key="1">
    <source>
        <dbReference type="ARBA" id="ARBA00004141"/>
    </source>
</evidence>
<feature type="transmembrane region" description="Helical" evidence="7">
    <location>
        <begin position="121"/>
        <end position="141"/>
    </location>
</feature>
<feature type="transmembrane region" description="Helical" evidence="7">
    <location>
        <begin position="314"/>
        <end position="333"/>
    </location>
</feature>
<evidence type="ECO:0000256" key="2">
    <source>
        <dbReference type="ARBA" id="ARBA00022448"/>
    </source>
</evidence>
<evidence type="ECO:0000259" key="8">
    <source>
        <dbReference type="PROSITE" id="PS50850"/>
    </source>
</evidence>
<comment type="caution">
    <text evidence="9">The sequence shown here is derived from an EMBL/GenBank/DDBJ whole genome shotgun (WGS) entry which is preliminary data.</text>
</comment>
<evidence type="ECO:0000313" key="9">
    <source>
        <dbReference type="EMBL" id="KAK8050372.1"/>
    </source>
</evidence>
<dbReference type="InterPro" id="IPR020846">
    <property type="entry name" value="MFS_dom"/>
</dbReference>
<reference evidence="9 10" key="1">
    <citation type="submission" date="2023-01" db="EMBL/GenBank/DDBJ databases">
        <title>Analysis of 21 Apiospora genomes using comparative genomics revels a genus with tremendous synthesis potential of carbohydrate active enzymes and secondary metabolites.</title>
        <authorList>
            <person name="Sorensen T."/>
        </authorList>
    </citation>
    <scope>NUCLEOTIDE SEQUENCE [LARGE SCALE GENOMIC DNA]</scope>
    <source>
        <strain evidence="9 10">CBS 135458</strain>
    </source>
</reference>
<dbReference type="Proteomes" id="UP001480595">
    <property type="component" value="Unassembled WGS sequence"/>
</dbReference>
<proteinExistence type="predicted"/>
<feature type="transmembrane region" description="Helical" evidence="7">
    <location>
        <begin position="436"/>
        <end position="457"/>
    </location>
</feature>
<dbReference type="InterPro" id="IPR011701">
    <property type="entry name" value="MFS"/>
</dbReference>
<evidence type="ECO:0000256" key="4">
    <source>
        <dbReference type="ARBA" id="ARBA00022989"/>
    </source>
</evidence>
<accession>A0ABR1TUU6</accession>
<evidence type="ECO:0000256" key="6">
    <source>
        <dbReference type="SAM" id="MobiDB-lite"/>
    </source>
</evidence>
<keyword evidence="3 7" id="KW-0812">Transmembrane</keyword>
<dbReference type="PROSITE" id="PS50850">
    <property type="entry name" value="MFS"/>
    <property type="match status" value="1"/>
</dbReference>
<evidence type="ECO:0000256" key="7">
    <source>
        <dbReference type="SAM" id="Phobius"/>
    </source>
</evidence>
<dbReference type="Pfam" id="PF07690">
    <property type="entry name" value="MFS_1"/>
    <property type="match status" value="1"/>
</dbReference>
<feature type="compositionally biased region" description="Basic and acidic residues" evidence="6">
    <location>
        <begin position="1"/>
        <end position="20"/>
    </location>
</feature>
<dbReference type="EMBL" id="JAQQWL010000011">
    <property type="protein sequence ID" value="KAK8050372.1"/>
    <property type="molecule type" value="Genomic_DNA"/>
</dbReference>
<comment type="subcellular location">
    <subcellularLocation>
        <location evidence="1">Membrane</location>
        <topology evidence="1">Multi-pass membrane protein</topology>
    </subcellularLocation>
</comment>
<feature type="domain" description="Major facilitator superfamily (MFS) profile" evidence="8">
    <location>
        <begin position="49"/>
        <end position="462"/>
    </location>
</feature>
<keyword evidence="4 7" id="KW-1133">Transmembrane helix</keyword>
<evidence type="ECO:0000313" key="10">
    <source>
        <dbReference type="Proteomes" id="UP001480595"/>
    </source>
</evidence>
<evidence type="ECO:0000256" key="3">
    <source>
        <dbReference type="ARBA" id="ARBA00022692"/>
    </source>
</evidence>
<sequence>MADALDTKAAETEVGKREYADNASARRAAPPAIDPEVNRRLLRKVDWRLMPVLCITYALQFWDKAMLGQAAVFGLREDLKLTHGSSFSWVSLILYFGHIAGMYPFSWLAQRYHPKRVCSTMTIVWAVIVLTTPACTTYSGILANRFFLGFVEAGISPVFMLVIALWYTHPEQVLRSSIWYSFSGGSNIISPLVNFGLAHITGGSRAPWQYMYFFAGGITLLWGIALIWIFPDVPQEAKGFSAEEKRLLLERVRVNNAGSENTHVKFYQITEALMEYQFWGIFVLAMLSCTGSAVVVQFASIVFNGMGFDKYTSLLLNLPTGGMAFLCVIGSGYCGRNFKNARFHLITIGCLPVILGTCLVWQLTNEQRAGRVVGFYLINFFSWVWVQCIGLGTSNIAGHTKRTIYASGTFIGYSLGNVIGSLLFDAKFGPRYDQSFTGVTVCFSVCCVLGQVIRFLLARENKRRDAKYGPPEWSHGLEDLTDRENKSFRYTL</sequence>
<feature type="transmembrane region" description="Helical" evidence="7">
    <location>
        <begin position="375"/>
        <end position="392"/>
    </location>
</feature>
<evidence type="ECO:0000256" key="5">
    <source>
        <dbReference type="ARBA" id="ARBA00023136"/>
    </source>
</evidence>
<protein>
    <submittedName>
        <fullName evidence="9">Major facilitator superfamily domain-containing protein</fullName>
    </submittedName>
</protein>
<keyword evidence="5 7" id="KW-0472">Membrane</keyword>
<dbReference type="PANTHER" id="PTHR43791:SF74">
    <property type="entry name" value="TRANSPORTER, PUTATIVE (AFU_ORTHOLOGUE AFUA_1G17530)-RELATED"/>
    <property type="match status" value="1"/>
</dbReference>
<keyword evidence="2" id="KW-0813">Transport</keyword>
<feature type="transmembrane region" description="Helical" evidence="7">
    <location>
        <begin position="49"/>
        <end position="67"/>
    </location>
</feature>
<dbReference type="GeneID" id="92096574"/>
<feature type="transmembrane region" description="Helical" evidence="7">
    <location>
        <begin position="87"/>
        <end position="109"/>
    </location>
</feature>
<feature type="transmembrane region" description="Helical" evidence="7">
    <location>
        <begin position="179"/>
        <end position="198"/>
    </location>
</feature>
<dbReference type="PANTHER" id="PTHR43791">
    <property type="entry name" value="PERMEASE-RELATED"/>
    <property type="match status" value="1"/>
</dbReference>
<dbReference type="RefSeq" id="XP_066712621.1">
    <property type="nucleotide sequence ID" value="XM_066863511.1"/>
</dbReference>
<feature type="transmembrane region" description="Helical" evidence="7">
    <location>
        <begin position="345"/>
        <end position="363"/>
    </location>
</feature>
<organism evidence="9 10">
    <name type="scientific">Apiospora phragmitis</name>
    <dbReference type="NCBI Taxonomy" id="2905665"/>
    <lineage>
        <taxon>Eukaryota</taxon>
        <taxon>Fungi</taxon>
        <taxon>Dikarya</taxon>
        <taxon>Ascomycota</taxon>
        <taxon>Pezizomycotina</taxon>
        <taxon>Sordariomycetes</taxon>
        <taxon>Xylariomycetidae</taxon>
        <taxon>Amphisphaeriales</taxon>
        <taxon>Apiosporaceae</taxon>
        <taxon>Apiospora</taxon>
    </lineage>
</organism>
<name>A0ABR1TUU6_9PEZI</name>
<keyword evidence="10" id="KW-1185">Reference proteome</keyword>
<gene>
    <name evidence="9" type="ORF">PG994_012102</name>
</gene>
<feature type="transmembrane region" description="Helical" evidence="7">
    <location>
        <begin position="404"/>
        <end position="424"/>
    </location>
</feature>
<feature type="transmembrane region" description="Helical" evidence="7">
    <location>
        <begin position="210"/>
        <end position="230"/>
    </location>
</feature>